<comment type="catalytic activity">
    <reaction evidence="1 11">
        <text>S-ubiquitinyl-[E2 ubiquitin-conjugating enzyme]-L-cysteine + [acceptor protein]-L-lysine = [E2 ubiquitin-conjugating enzyme]-L-cysteine + N(6)-ubiquitinyl-[acceptor protein]-L-lysine.</text>
        <dbReference type="EC" id="2.3.2.27"/>
    </reaction>
</comment>
<evidence type="ECO:0000256" key="6">
    <source>
        <dbReference type="ARBA" id="ARBA00022771"/>
    </source>
</evidence>
<evidence type="ECO:0000313" key="13">
    <source>
        <dbReference type="EMBL" id="KAK4723601.1"/>
    </source>
</evidence>
<dbReference type="CDD" id="cd16745">
    <property type="entry name" value="RING-HC_AtRMA-like"/>
    <property type="match status" value="1"/>
</dbReference>
<dbReference type="EMBL" id="JAWPEI010000006">
    <property type="protein sequence ID" value="KAK4723601.1"/>
    <property type="molecule type" value="Genomic_DNA"/>
</dbReference>
<dbReference type="PROSITE" id="PS50089">
    <property type="entry name" value="ZF_RING_2"/>
    <property type="match status" value="1"/>
</dbReference>
<organism evidence="13 14">
    <name type="scientific">Solanum pinnatisectum</name>
    <name type="common">tansyleaf nightshade</name>
    <dbReference type="NCBI Taxonomy" id="50273"/>
    <lineage>
        <taxon>Eukaryota</taxon>
        <taxon>Viridiplantae</taxon>
        <taxon>Streptophyta</taxon>
        <taxon>Embryophyta</taxon>
        <taxon>Tracheophyta</taxon>
        <taxon>Spermatophyta</taxon>
        <taxon>Magnoliopsida</taxon>
        <taxon>eudicotyledons</taxon>
        <taxon>Gunneridae</taxon>
        <taxon>Pentapetalae</taxon>
        <taxon>asterids</taxon>
        <taxon>lamiids</taxon>
        <taxon>Solanales</taxon>
        <taxon>Solanaceae</taxon>
        <taxon>Solanoideae</taxon>
        <taxon>Solaneae</taxon>
        <taxon>Solanum</taxon>
    </lineage>
</organism>
<keyword evidence="9" id="KW-0472">Membrane</keyword>
<keyword evidence="11" id="KW-0256">Endoplasmic reticulum</keyword>
<protein>
    <recommendedName>
        <fullName evidence="11">E3 ubiquitin-protein ligase RMA</fullName>
        <ecNumber evidence="11">2.3.2.27</ecNumber>
    </recommendedName>
    <alternativeName>
        <fullName evidence="11">Protein RING membrane-anchor</fullName>
    </alternativeName>
    <alternativeName>
        <fullName evidence="11">RING-type E3 ubiquitin transferase RMA</fullName>
    </alternativeName>
</protein>
<dbReference type="Pfam" id="PF13445">
    <property type="entry name" value="zf-RING_UBOX"/>
    <property type="match status" value="1"/>
</dbReference>
<reference evidence="13 14" key="1">
    <citation type="submission" date="2023-10" db="EMBL/GenBank/DDBJ databases">
        <title>Genome-Wide Identification Analysis in wild type Solanum Pinnatisectum Reveals Some Genes Defensing Phytophthora Infestans.</title>
        <authorList>
            <person name="Sun C."/>
        </authorList>
    </citation>
    <scope>NUCLEOTIDE SEQUENCE [LARGE SCALE GENOMIC DNA]</scope>
    <source>
        <strain evidence="13">LQN</strain>
        <tissue evidence="13">Leaf</tissue>
    </source>
</reference>
<keyword evidence="6 10" id="KW-0863">Zinc-finger</keyword>
<evidence type="ECO:0000256" key="7">
    <source>
        <dbReference type="ARBA" id="ARBA00022786"/>
    </source>
</evidence>
<evidence type="ECO:0000313" key="14">
    <source>
        <dbReference type="Proteomes" id="UP001311915"/>
    </source>
</evidence>
<name>A0AAV9LDB2_9SOLN</name>
<gene>
    <name evidence="13" type="ORF">R3W88_026380</name>
</gene>
<dbReference type="SMART" id="SM00184">
    <property type="entry name" value="RING"/>
    <property type="match status" value="1"/>
</dbReference>
<feature type="domain" description="RING-type" evidence="12">
    <location>
        <begin position="36"/>
        <end position="85"/>
    </location>
</feature>
<dbReference type="Proteomes" id="UP001311915">
    <property type="component" value="Unassembled WGS sequence"/>
</dbReference>
<dbReference type="InterPro" id="IPR001841">
    <property type="entry name" value="Znf_RING"/>
</dbReference>
<keyword evidence="14" id="KW-1185">Reference proteome</keyword>
<comment type="subcellular location">
    <subcellularLocation>
        <location evidence="2">Endomembrane system</location>
    </subcellularLocation>
    <subcellularLocation>
        <location evidence="11">Endoplasmic reticulum membrane</location>
        <topology evidence="11">Single-pass type IV membrane protein</topology>
    </subcellularLocation>
</comment>
<accession>A0AAV9LDB2</accession>
<evidence type="ECO:0000256" key="9">
    <source>
        <dbReference type="ARBA" id="ARBA00023136"/>
    </source>
</evidence>
<dbReference type="InterPro" id="IPR017907">
    <property type="entry name" value="Znf_RING_CS"/>
</dbReference>
<dbReference type="InterPro" id="IPR045103">
    <property type="entry name" value="RNF5/RNF185-like"/>
</dbReference>
<keyword evidence="4 11" id="KW-0808">Transferase</keyword>
<dbReference type="PROSITE" id="PS00518">
    <property type="entry name" value="ZF_RING_1"/>
    <property type="match status" value="1"/>
</dbReference>
<dbReference type="GO" id="GO:0008270">
    <property type="term" value="F:zinc ion binding"/>
    <property type="evidence" value="ECO:0007669"/>
    <property type="project" value="UniProtKB-KW"/>
</dbReference>
<dbReference type="SUPFAM" id="SSF57850">
    <property type="entry name" value="RING/U-box"/>
    <property type="match status" value="1"/>
</dbReference>
<evidence type="ECO:0000256" key="1">
    <source>
        <dbReference type="ARBA" id="ARBA00000900"/>
    </source>
</evidence>
<evidence type="ECO:0000256" key="8">
    <source>
        <dbReference type="ARBA" id="ARBA00022833"/>
    </source>
</evidence>
<dbReference type="GO" id="GO:0006511">
    <property type="term" value="P:ubiquitin-dependent protein catabolic process"/>
    <property type="evidence" value="ECO:0007669"/>
    <property type="project" value="UniProtKB-UniRule"/>
</dbReference>
<evidence type="ECO:0000256" key="4">
    <source>
        <dbReference type="ARBA" id="ARBA00022679"/>
    </source>
</evidence>
<comment type="pathway">
    <text evidence="3 11">Protein modification; protein ubiquitination.</text>
</comment>
<keyword evidence="5 11" id="KW-0479">Metal-binding</keyword>
<evidence type="ECO:0000256" key="3">
    <source>
        <dbReference type="ARBA" id="ARBA00004906"/>
    </source>
</evidence>
<dbReference type="EC" id="2.3.2.27" evidence="11"/>
<dbReference type="GO" id="GO:0061630">
    <property type="term" value="F:ubiquitin protein ligase activity"/>
    <property type="evidence" value="ECO:0007669"/>
    <property type="project" value="UniProtKB-UniRule"/>
</dbReference>
<comment type="function">
    <text evidence="11">E3 ubiquitin-protein ligase.</text>
</comment>
<keyword evidence="7 11" id="KW-0833">Ubl conjugation pathway</keyword>
<evidence type="ECO:0000256" key="11">
    <source>
        <dbReference type="RuleBase" id="RU369090"/>
    </source>
</evidence>
<dbReference type="InterPro" id="IPR013083">
    <property type="entry name" value="Znf_RING/FYVE/PHD"/>
</dbReference>
<evidence type="ECO:0000256" key="10">
    <source>
        <dbReference type="PROSITE-ProRule" id="PRU00175"/>
    </source>
</evidence>
<dbReference type="GO" id="GO:0005789">
    <property type="term" value="C:endoplasmic reticulum membrane"/>
    <property type="evidence" value="ECO:0007669"/>
    <property type="project" value="UniProtKB-SubCell"/>
</dbReference>
<keyword evidence="8 11" id="KW-0862">Zinc</keyword>
<dbReference type="Gene3D" id="3.30.40.10">
    <property type="entry name" value="Zinc/RING finger domain, C3HC4 (zinc finger)"/>
    <property type="match status" value="1"/>
</dbReference>
<comment type="caution">
    <text evidence="13">The sequence shown here is derived from an EMBL/GenBank/DDBJ whole genome shotgun (WGS) entry which is preliminary data.</text>
</comment>
<evidence type="ECO:0000256" key="2">
    <source>
        <dbReference type="ARBA" id="ARBA00004308"/>
    </source>
</evidence>
<dbReference type="PANTHER" id="PTHR12313">
    <property type="entry name" value="E3 UBIQUITIN-PROTEIN LIGASE RNF5-RELATED"/>
    <property type="match status" value="1"/>
</dbReference>
<proteinExistence type="predicted"/>
<dbReference type="AlphaFoldDB" id="A0AAV9LDB2"/>
<dbReference type="InterPro" id="IPR027370">
    <property type="entry name" value="Znf-RING_euk"/>
</dbReference>
<comment type="domain">
    <text evidence="11">The RING-type zinc finger domain is responsible for E3 ligase activity.</text>
</comment>
<sequence>MALDLHLQQANRRRYALREVEDDEREGGCLSRGFECNICLDLANDPVVTFCGHLYCWPCIYKWIHLHSIPSENPSQHHPQCPVCKADVSERTMVPLYGRDQATKTSEDEVQANGMVIPERPGIHTINSHPPQQLHHRGDPHQSNTTRIGGTTTNMLHPMIGETAYTARVSGNSSPTLYPYPNVHHLAGSTSLRMRRQQLQADDKSLRRVHFFLFCCVLLCLILL</sequence>
<evidence type="ECO:0000256" key="5">
    <source>
        <dbReference type="ARBA" id="ARBA00022723"/>
    </source>
</evidence>
<evidence type="ECO:0000259" key="12">
    <source>
        <dbReference type="PROSITE" id="PS50089"/>
    </source>
</evidence>